<reference evidence="2" key="2">
    <citation type="submission" date="2021-02" db="EMBL/GenBank/DDBJ databases">
        <authorList>
            <person name="Kimball J.A."/>
            <person name="Haas M.W."/>
            <person name="Macchietto M."/>
            <person name="Kono T."/>
            <person name="Duquette J."/>
            <person name="Shao M."/>
        </authorList>
    </citation>
    <scope>NUCLEOTIDE SEQUENCE</scope>
    <source>
        <tissue evidence="2">Fresh leaf tissue</tissue>
    </source>
</reference>
<organism evidence="2 3">
    <name type="scientific">Zizania palustris</name>
    <name type="common">Northern wild rice</name>
    <dbReference type="NCBI Taxonomy" id="103762"/>
    <lineage>
        <taxon>Eukaryota</taxon>
        <taxon>Viridiplantae</taxon>
        <taxon>Streptophyta</taxon>
        <taxon>Embryophyta</taxon>
        <taxon>Tracheophyta</taxon>
        <taxon>Spermatophyta</taxon>
        <taxon>Magnoliopsida</taxon>
        <taxon>Liliopsida</taxon>
        <taxon>Poales</taxon>
        <taxon>Poaceae</taxon>
        <taxon>BOP clade</taxon>
        <taxon>Oryzoideae</taxon>
        <taxon>Oryzeae</taxon>
        <taxon>Zizaniinae</taxon>
        <taxon>Zizania</taxon>
    </lineage>
</organism>
<comment type="caution">
    <text evidence="2">The sequence shown here is derived from an EMBL/GenBank/DDBJ whole genome shotgun (WGS) entry which is preliminary data.</text>
</comment>
<gene>
    <name evidence="2" type="ORF">GUJ93_ZPchr0006g41091</name>
</gene>
<proteinExistence type="predicted"/>
<protein>
    <submittedName>
        <fullName evidence="2">Uncharacterized protein</fullName>
    </submittedName>
</protein>
<evidence type="ECO:0000313" key="3">
    <source>
        <dbReference type="Proteomes" id="UP000729402"/>
    </source>
</evidence>
<dbReference type="Proteomes" id="UP000729402">
    <property type="component" value="Unassembled WGS sequence"/>
</dbReference>
<evidence type="ECO:0000313" key="2">
    <source>
        <dbReference type="EMBL" id="KAG8072838.1"/>
    </source>
</evidence>
<accession>A0A8J5SI76</accession>
<sequence length="132" mass="13613">MAVTRAVVRTPDGRTVARDPASLSACPLSLRPWAGRNGGPVVGTRQRAESRRRGVSVGDSATAPRRRHGVAGGGSGRAKCAGRRVDLDEFTGRRRSVETWSGGDGGLGGVPSGPAAECGLRTGGHSWTLGLR</sequence>
<evidence type="ECO:0000256" key="1">
    <source>
        <dbReference type="SAM" id="MobiDB-lite"/>
    </source>
</evidence>
<feature type="region of interest" description="Disordered" evidence="1">
    <location>
        <begin position="29"/>
        <end position="78"/>
    </location>
</feature>
<keyword evidence="3" id="KW-1185">Reference proteome</keyword>
<dbReference type="EMBL" id="JAAALK010000283">
    <property type="protein sequence ID" value="KAG8072838.1"/>
    <property type="molecule type" value="Genomic_DNA"/>
</dbReference>
<name>A0A8J5SI76_ZIZPA</name>
<dbReference type="AlphaFoldDB" id="A0A8J5SI76"/>
<reference evidence="2" key="1">
    <citation type="journal article" date="2021" name="bioRxiv">
        <title>Whole Genome Assembly and Annotation of Northern Wild Rice, Zizania palustris L., Supports a Whole Genome Duplication in the Zizania Genus.</title>
        <authorList>
            <person name="Haas M."/>
            <person name="Kono T."/>
            <person name="Macchietto M."/>
            <person name="Millas R."/>
            <person name="McGilp L."/>
            <person name="Shao M."/>
            <person name="Duquette J."/>
            <person name="Hirsch C.N."/>
            <person name="Kimball J."/>
        </authorList>
    </citation>
    <scope>NUCLEOTIDE SEQUENCE</scope>
    <source>
        <tissue evidence="2">Fresh leaf tissue</tissue>
    </source>
</reference>